<dbReference type="Pfam" id="PF07992">
    <property type="entry name" value="Pyr_redox_2"/>
    <property type="match status" value="1"/>
</dbReference>
<dbReference type="Proteomes" id="UP001597314">
    <property type="component" value="Unassembled WGS sequence"/>
</dbReference>
<proteinExistence type="predicted"/>
<dbReference type="RefSeq" id="WP_378479268.1">
    <property type="nucleotide sequence ID" value="NZ_JBHUIW010000024.1"/>
</dbReference>
<dbReference type="InterPro" id="IPR009051">
    <property type="entry name" value="Helical_ferredxn"/>
</dbReference>
<dbReference type="Gene3D" id="1.10.1060.10">
    <property type="entry name" value="Alpha-helical ferredoxin"/>
    <property type="match status" value="1"/>
</dbReference>
<dbReference type="SMART" id="SM00928">
    <property type="entry name" value="NADH_4Fe-4S"/>
    <property type="match status" value="1"/>
</dbReference>
<gene>
    <name evidence="2" type="ORF">ACFSOX_18355</name>
</gene>
<dbReference type="InterPro" id="IPR028261">
    <property type="entry name" value="DPD_II"/>
</dbReference>
<feature type="domain" description="NADH-ubiquinone oxidoreductase 51kDa subunit iron-sulphur binding" evidence="1">
    <location>
        <begin position="62"/>
        <end position="107"/>
    </location>
</feature>
<dbReference type="EMBL" id="JBHUIW010000024">
    <property type="protein sequence ID" value="MFD2184121.1"/>
    <property type="molecule type" value="Genomic_DNA"/>
</dbReference>
<dbReference type="Pfam" id="PF10589">
    <property type="entry name" value="NADH_4Fe-4S"/>
    <property type="match status" value="1"/>
</dbReference>
<evidence type="ECO:0000313" key="2">
    <source>
        <dbReference type="EMBL" id="MFD2184121.1"/>
    </source>
</evidence>
<dbReference type="Gene3D" id="3.50.50.60">
    <property type="entry name" value="FAD/NAD(P)-binding domain"/>
    <property type="match status" value="2"/>
</dbReference>
<organism evidence="2 3">
    <name type="scientific">Rhodoplanes azumiensis</name>
    <dbReference type="NCBI Taxonomy" id="1897628"/>
    <lineage>
        <taxon>Bacteria</taxon>
        <taxon>Pseudomonadati</taxon>
        <taxon>Pseudomonadota</taxon>
        <taxon>Alphaproteobacteria</taxon>
        <taxon>Hyphomicrobiales</taxon>
        <taxon>Nitrobacteraceae</taxon>
        <taxon>Rhodoplanes</taxon>
    </lineage>
</organism>
<dbReference type="SUPFAM" id="SSF51971">
    <property type="entry name" value="Nucleotide-binding domain"/>
    <property type="match status" value="1"/>
</dbReference>
<dbReference type="InterPro" id="IPR019575">
    <property type="entry name" value="Nuop51_4Fe4S-bd"/>
</dbReference>
<evidence type="ECO:0000313" key="3">
    <source>
        <dbReference type="Proteomes" id="UP001597314"/>
    </source>
</evidence>
<sequence length="667" mass="72857">MTEVSYGVWDGIVFDNRDGASPFPASGFPELANVDDFDPKNRIRAFFGDRGFFIFDPTVSLVDALWRQMVEAADQSCGKCTPCRMGTVLVRDALDALRQGRPSPLGLAEIERLAEQMTATSMCGLGQTCASALLDALRGFRDVIEAEIARGPQPEQHGMAYMTAPCIEACPSRINVPRYIDYIRDGKPEHSLGVILQKYPMAATCGRVCVRFCEMACRRKFVDEAVGIKTLKRYVADQQTGSRALTFGRELIAQPLGADMRVAVVGAGPAGVSCAYHLLLHGYHVDILEAMGEAGGMAAIGIPSYRLPKSVLRKETDIITELGGRFLFNRALGRDFTIDDLFARGYRAVFLAIGCQQGIRLGVQDEDPSMPGYKSGIGFLLEVHDHVAGLKTVSLSGEVIVVGGGNVAMDCARSALRMGADKVHVVYRRTREDMPADSEEVEAAIAEGVVFHFLTNPVRIVSADGRITGVELATMRQTEPDRHGRRGVEAVPGTERVMPCVTLIAAIGQQVVKGALTADDGIAFDRWNCVAIDTFDLSTSRPGVFAGGDCASGPSTLIHAMANGLKAARSIDDWIQKGHTCFQARTRMRQILNDNKMLADDAVEVPVKPQYRVHHPELDPTVRKLMFEEVEQTISPEQAYREAKRCMRCYRTYSVITERAIPEGASP</sequence>
<reference evidence="3" key="1">
    <citation type="journal article" date="2019" name="Int. J. Syst. Evol. Microbiol.">
        <title>The Global Catalogue of Microorganisms (GCM) 10K type strain sequencing project: providing services to taxonomists for standard genome sequencing and annotation.</title>
        <authorList>
            <consortium name="The Broad Institute Genomics Platform"/>
            <consortium name="The Broad Institute Genome Sequencing Center for Infectious Disease"/>
            <person name="Wu L."/>
            <person name="Ma J."/>
        </authorList>
    </citation>
    <scope>NUCLEOTIDE SEQUENCE [LARGE SCALE GENOMIC DNA]</scope>
    <source>
        <strain evidence="3">CGMCC 1.6774</strain>
    </source>
</reference>
<dbReference type="PRINTS" id="PR00419">
    <property type="entry name" value="ADXRDTASE"/>
</dbReference>
<keyword evidence="3" id="KW-1185">Reference proteome</keyword>
<dbReference type="InterPro" id="IPR037207">
    <property type="entry name" value="Nuop51_4Fe4S-bd_sf"/>
</dbReference>
<accession>A0ABW5APM3</accession>
<dbReference type="InterPro" id="IPR036188">
    <property type="entry name" value="FAD/NAD-bd_sf"/>
</dbReference>
<dbReference type="PANTHER" id="PTHR42783:SF3">
    <property type="entry name" value="GLUTAMATE SYNTHASE [NADPH] SMALL CHAIN-RELATED"/>
    <property type="match status" value="1"/>
</dbReference>
<dbReference type="PANTHER" id="PTHR42783">
    <property type="entry name" value="GLUTAMATE SYNTHASE [NADPH] SMALL CHAIN"/>
    <property type="match status" value="1"/>
</dbReference>
<dbReference type="SUPFAM" id="SSF140490">
    <property type="entry name" value="Nqo1C-terminal domain-like"/>
    <property type="match status" value="1"/>
</dbReference>
<comment type="caution">
    <text evidence="2">The sequence shown here is derived from an EMBL/GenBank/DDBJ whole genome shotgun (WGS) entry which is preliminary data.</text>
</comment>
<dbReference type="SUPFAM" id="SSF46548">
    <property type="entry name" value="alpha-helical ferredoxin"/>
    <property type="match status" value="2"/>
</dbReference>
<dbReference type="InterPro" id="IPR023753">
    <property type="entry name" value="FAD/NAD-binding_dom"/>
</dbReference>
<name>A0ABW5APM3_9BRAD</name>
<evidence type="ECO:0000259" key="1">
    <source>
        <dbReference type="SMART" id="SM00928"/>
    </source>
</evidence>
<protein>
    <submittedName>
        <fullName evidence="2">FAD-dependent oxidoreductase</fullName>
    </submittedName>
</protein>
<dbReference type="Gene3D" id="1.20.1440.230">
    <property type="entry name" value="NADH-ubiquinone oxidoreductase 51kDa subunit, iron-sulphur binding domain"/>
    <property type="match status" value="1"/>
</dbReference>
<dbReference type="Pfam" id="PF14691">
    <property type="entry name" value="Fer4_20"/>
    <property type="match status" value="1"/>
</dbReference>